<feature type="chain" id="PRO_5045936518" description="Sel1 repeat family protein" evidence="1">
    <location>
        <begin position="19"/>
        <end position="303"/>
    </location>
</feature>
<sequence length="303" mass="32131">MKRMLGLLLAACCSVAGASEGMVQRALESRNYELAFATARADVDDGSATDVTRMLLAQLYLQGQGTNRDPLAAEKLLRPLAGQGTAEAQFLLAGTLMAQSADRLLGEDGDVDRAKLKAQAARPASARPLEREAAEWLMKAAAQKLPRALNVLATELGNLSAGLTSAQKAAWFEAAGKPEWAQATLLGESLVSLRLRREVLLDPAVQAALQQQALAAGCNDEDLKLVATRLDGPVRDADYLTLRLAPPVNYTLLAGNWREIWSTGACGKRFDVTLAFQADGLGGASFTLQPVAPSPKPKAAPAR</sequence>
<reference evidence="2" key="1">
    <citation type="submission" date="2022-10" db="EMBL/GenBank/DDBJ databases">
        <title>Chitiniphilus purpureus sp. nov., a novel chitin-degrading bacterium isolated from crawfish pond sediment.</title>
        <authorList>
            <person name="Li K."/>
        </authorList>
    </citation>
    <scope>NUCLEOTIDE SEQUENCE</scope>
    <source>
        <strain evidence="2">CD1</strain>
    </source>
</reference>
<evidence type="ECO:0000313" key="2">
    <source>
        <dbReference type="EMBL" id="UXY16339.1"/>
    </source>
</evidence>
<evidence type="ECO:0000313" key="3">
    <source>
        <dbReference type="Proteomes" id="UP001061302"/>
    </source>
</evidence>
<dbReference type="RefSeq" id="WP_263125798.1">
    <property type="nucleotide sequence ID" value="NZ_CP106753.1"/>
</dbReference>
<proteinExistence type="predicted"/>
<protein>
    <recommendedName>
        <fullName evidence="4">Sel1 repeat family protein</fullName>
    </recommendedName>
</protein>
<keyword evidence="3" id="KW-1185">Reference proteome</keyword>
<gene>
    <name evidence="2" type="ORF">N8I74_04790</name>
</gene>
<dbReference type="Gene3D" id="1.25.40.10">
    <property type="entry name" value="Tetratricopeptide repeat domain"/>
    <property type="match status" value="1"/>
</dbReference>
<evidence type="ECO:0008006" key="4">
    <source>
        <dbReference type="Google" id="ProtNLM"/>
    </source>
</evidence>
<name>A0ABY6DPQ2_9NEIS</name>
<dbReference type="SUPFAM" id="SSF81901">
    <property type="entry name" value="HCP-like"/>
    <property type="match status" value="1"/>
</dbReference>
<dbReference type="InterPro" id="IPR011990">
    <property type="entry name" value="TPR-like_helical_dom_sf"/>
</dbReference>
<keyword evidence="1" id="KW-0732">Signal</keyword>
<accession>A0ABY6DPQ2</accession>
<evidence type="ECO:0000256" key="1">
    <source>
        <dbReference type="SAM" id="SignalP"/>
    </source>
</evidence>
<dbReference type="EMBL" id="CP106753">
    <property type="protein sequence ID" value="UXY16339.1"/>
    <property type="molecule type" value="Genomic_DNA"/>
</dbReference>
<feature type="signal peptide" evidence="1">
    <location>
        <begin position="1"/>
        <end position="18"/>
    </location>
</feature>
<dbReference type="Proteomes" id="UP001061302">
    <property type="component" value="Chromosome"/>
</dbReference>
<organism evidence="2 3">
    <name type="scientific">Chitiniphilus purpureus</name>
    <dbReference type="NCBI Taxonomy" id="2981137"/>
    <lineage>
        <taxon>Bacteria</taxon>
        <taxon>Pseudomonadati</taxon>
        <taxon>Pseudomonadota</taxon>
        <taxon>Betaproteobacteria</taxon>
        <taxon>Neisseriales</taxon>
        <taxon>Chitinibacteraceae</taxon>
        <taxon>Chitiniphilus</taxon>
    </lineage>
</organism>